<dbReference type="CDD" id="cd06141">
    <property type="entry name" value="WRN_exo"/>
    <property type="match status" value="1"/>
</dbReference>
<dbReference type="InterPro" id="IPR012337">
    <property type="entry name" value="RNaseH-like_sf"/>
</dbReference>
<keyword evidence="3" id="KW-0269">Exonuclease</keyword>
<keyword evidence="2" id="KW-0378">Hydrolase</keyword>
<evidence type="ECO:0000313" key="5">
    <source>
        <dbReference type="EMBL" id="EFX73465.1"/>
    </source>
</evidence>
<dbReference type="GO" id="GO:0008408">
    <property type="term" value="F:3'-5' exonuclease activity"/>
    <property type="evidence" value="ECO:0000318"/>
    <property type="project" value="GO_Central"/>
</dbReference>
<dbReference type="KEGG" id="dpx:DAPPUDRAFT_325261"/>
<dbReference type="GO" id="GO:0006139">
    <property type="term" value="P:nucleobase-containing compound metabolic process"/>
    <property type="evidence" value="ECO:0007669"/>
    <property type="project" value="InterPro"/>
</dbReference>
<dbReference type="Proteomes" id="UP000000305">
    <property type="component" value="Unassembled WGS sequence"/>
</dbReference>
<feature type="domain" description="3'-5' exonuclease" evidence="4">
    <location>
        <begin position="13"/>
        <end position="186"/>
    </location>
</feature>
<evidence type="ECO:0000313" key="6">
    <source>
        <dbReference type="Proteomes" id="UP000000305"/>
    </source>
</evidence>
<dbReference type="FunCoup" id="E9H473">
    <property type="interactions" value="871"/>
</dbReference>
<reference evidence="5 6" key="1">
    <citation type="journal article" date="2011" name="Science">
        <title>The ecoresponsive genome of Daphnia pulex.</title>
        <authorList>
            <person name="Colbourne J.K."/>
            <person name="Pfrender M.E."/>
            <person name="Gilbert D."/>
            <person name="Thomas W.K."/>
            <person name="Tucker A."/>
            <person name="Oakley T.H."/>
            <person name="Tokishita S."/>
            <person name="Aerts A."/>
            <person name="Arnold G.J."/>
            <person name="Basu M.K."/>
            <person name="Bauer D.J."/>
            <person name="Caceres C.E."/>
            <person name="Carmel L."/>
            <person name="Casola C."/>
            <person name="Choi J.H."/>
            <person name="Detter J.C."/>
            <person name="Dong Q."/>
            <person name="Dusheyko S."/>
            <person name="Eads B.D."/>
            <person name="Frohlich T."/>
            <person name="Geiler-Samerotte K.A."/>
            <person name="Gerlach D."/>
            <person name="Hatcher P."/>
            <person name="Jogdeo S."/>
            <person name="Krijgsveld J."/>
            <person name="Kriventseva E.V."/>
            <person name="Kultz D."/>
            <person name="Laforsch C."/>
            <person name="Lindquist E."/>
            <person name="Lopez J."/>
            <person name="Manak J.R."/>
            <person name="Muller J."/>
            <person name="Pangilinan J."/>
            <person name="Patwardhan R.P."/>
            <person name="Pitluck S."/>
            <person name="Pritham E.J."/>
            <person name="Rechtsteiner A."/>
            <person name="Rho M."/>
            <person name="Rogozin I.B."/>
            <person name="Sakarya O."/>
            <person name="Salamov A."/>
            <person name="Schaack S."/>
            <person name="Shapiro H."/>
            <person name="Shiga Y."/>
            <person name="Skalitzky C."/>
            <person name="Smith Z."/>
            <person name="Souvorov A."/>
            <person name="Sung W."/>
            <person name="Tang Z."/>
            <person name="Tsuchiya D."/>
            <person name="Tu H."/>
            <person name="Vos H."/>
            <person name="Wang M."/>
            <person name="Wolf Y.I."/>
            <person name="Yamagata H."/>
            <person name="Yamada T."/>
            <person name="Ye Y."/>
            <person name="Shaw J.R."/>
            <person name="Andrews J."/>
            <person name="Crease T.J."/>
            <person name="Tang H."/>
            <person name="Lucas S.M."/>
            <person name="Robertson H.M."/>
            <person name="Bork P."/>
            <person name="Koonin E.V."/>
            <person name="Zdobnov E.M."/>
            <person name="Grigoriev I.V."/>
            <person name="Lynch M."/>
            <person name="Boore J.L."/>
        </authorList>
    </citation>
    <scope>NUCLEOTIDE SEQUENCE [LARGE SCALE GENOMIC DNA]</scope>
</reference>
<dbReference type="PhylomeDB" id="E9H473"/>
<dbReference type="InParanoid" id="E9H473"/>
<evidence type="ECO:0000256" key="3">
    <source>
        <dbReference type="ARBA" id="ARBA00022839"/>
    </source>
</evidence>
<dbReference type="InterPro" id="IPR036397">
    <property type="entry name" value="RNaseH_sf"/>
</dbReference>
<dbReference type="FunFam" id="3.30.420.10:FF:000320">
    <property type="entry name" value="Uncharacterized protein"/>
    <property type="match status" value="1"/>
</dbReference>
<dbReference type="HOGENOM" id="CLU_019718_0_0_1"/>
<keyword evidence="6" id="KW-1185">Reference proteome</keyword>
<evidence type="ECO:0000256" key="1">
    <source>
        <dbReference type="ARBA" id="ARBA00022722"/>
    </source>
</evidence>
<dbReference type="eggNOG" id="KOG4373">
    <property type="taxonomic scope" value="Eukaryota"/>
</dbReference>
<dbReference type="InterPro" id="IPR002562">
    <property type="entry name" value="3'-5'_exonuclease_dom"/>
</dbReference>
<dbReference type="InterPro" id="IPR051132">
    <property type="entry name" value="3-5_Exonuclease_domain"/>
</dbReference>
<dbReference type="Gene3D" id="3.30.420.10">
    <property type="entry name" value="Ribonuclease H-like superfamily/Ribonuclease H"/>
    <property type="match status" value="1"/>
</dbReference>
<keyword evidence="1" id="KW-0540">Nuclease</keyword>
<organism evidence="5 6">
    <name type="scientific">Daphnia pulex</name>
    <name type="common">Water flea</name>
    <dbReference type="NCBI Taxonomy" id="6669"/>
    <lineage>
        <taxon>Eukaryota</taxon>
        <taxon>Metazoa</taxon>
        <taxon>Ecdysozoa</taxon>
        <taxon>Arthropoda</taxon>
        <taxon>Crustacea</taxon>
        <taxon>Branchiopoda</taxon>
        <taxon>Diplostraca</taxon>
        <taxon>Cladocera</taxon>
        <taxon>Anomopoda</taxon>
        <taxon>Daphniidae</taxon>
        <taxon>Daphnia</taxon>
    </lineage>
</organism>
<dbReference type="PANTHER" id="PTHR13620">
    <property type="entry name" value="3-5 EXONUCLEASE"/>
    <property type="match status" value="1"/>
</dbReference>
<dbReference type="OMA" id="RYYQTPK"/>
<dbReference type="GO" id="GO:0003676">
    <property type="term" value="F:nucleic acid binding"/>
    <property type="evidence" value="ECO:0007669"/>
    <property type="project" value="InterPro"/>
</dbReference>
<dbReference type="SMART" id="SM00474">
    <property type="entry name" value="35EXOc"/>
    <property type="match status" value="1"/>
</dbReference>
<proteinExistence type="predicted"/>
<sequence>MLKEKLENPLTATTIVTRVSEWDDVYSVLLKHCSEVPILGFDCEWSNVDGNTQPVALIQLASHQGVCALVRVCCLSTLPESLKNILTNPKILKVGVATWEDASKLKRDLGIQFCGGYDVRHLIFRHPKRVSLLSKSGLSGTVLNKHFSVRCSDWEAENLSTIQVKYAAQDAIASIAICLKLVAETRAPDLSNVCSRAYSARKSALYDNCILQAPDGQQLCTCDYKKAMWYFAKGRGEVVCENPMTVRLNFEPSGRPSSEYDRYYLTDKVNKCVVCGQSESFLRKNIVPHEYRKHFPEHLKDHKSHDILLLCIECHTICNSHENAVKNELSIKCNAPIGTERDVKSKLDRKLSGVQKAANALIFNRQAIPSNRISELEEIIKNYYEVEVVTPEILEMAKNLETHIPNSDYVPHGLKVVRFFEEEQTGGLLALKRLWREHFLETMRPQHLPALWSVEHHRKPEEKWGHNESVSANT</sequence>
<dbReference type="STRING" id="6669.E9H473"/>
<dbReference type="OrthoDB" id="1920326at2759"/>
<dbReference type="EMBL" id="GL732590">
    <property type="protein sequence ID" value="EFX73465.1"/>
    <property type="molecule type" value="Genomic_DNA"/>
</dbReference>
<accession>E9H473</accession>
<dbReference type="GO" id="GO:0005634">
    <property type="term" value="C:nucleus"/>
    <property type="evidence" value="ECO:0000318"/>
    <property type="project" value="GO_Central"/>
</dbReference>
<dbReference type="GO" id="GO:0005737">
    <property type="term" value="C:cytoplasm"/>
    <property type="evidence" value="ECO:0000318"/>
    <property type="project" value="GO_Central"/>
</dbReference>
<dbReference type="Pfam" id="PF01612">
    <property type="entry name" value="DNA_pol_A_exo1"/>
    <property type="match status" value="1"/>
</dbReference>
<evidence type="ECO:0000256" key="2">
    <source>
        <dbReference type="ARBA" id="ARBA00022801"/>
    </source>
</evidence>
<dbReference type="PANTHER" id="PTHR13620:SF104">
    <property type="entry name" value="EXONUCLEASE 3'-5' DOMAIN-CONTAINING PROTEIN 2"/>
    <property type="match status" value="1"/>
</dbReference>
<evidence type="ECO:0000259" key="4">
    <source>
        <dbReference type="SMART" id="SM00474"/>
    </source>
</evidence>
<name>E9H473_DAPPU</name>
<gene>
    <name evidence="5" type="ORF">DAPPUDRAFT_325261</name>
</gene>
<dbReference type="AlphaFoldDB" id="E9H473"/>
<dbReference type="SUPFAM" id="SSF53098">
    <property type="entry name" value="Ribonuclease H-like"/>
    <property type="match status" value="1"/>
</dbReference>
<protein>
    <recommendedName>
        <fullName evidence="4">3'-5' exonuclease domain-containing protein</fullName>
    </recommendedName>
</protein>